<keyword evidence="16 19" id="KW-0472">Membrane</keyword>
<gene>
    <name evidence="21" type="ORF">FH972_025969</name>
</gene>
<evidence type="ECO:0000256" key="4">
    <source>
        <dbReference type="ARBA" id="ARBA00012620"/>
    </source>
</evidence>
<evidence type="ECO:0000256" key="9">
    <source>
        <dbReference type="ARBA" id="ARBA00022723"/>
    </source>
</evidence>
<feature type="transmembrane region" description="Helical" evidence="19">
    <location>
        <begin position="86"/>
        <end position="105"/>
    </location>
</feature>
<evidence type="ECO:0000256" key="7">
    <source>
        <dbReference type="ARBA" id="ARBA00022617"/>
    </source>
</evidence>
<dbReference type="PROSITE" id="PS00476">
    <property type="entry name" value="FATTY_ACID_DESATUR_1"/>
    <property type="match status" value="1"/>
</dbReference>
<comment type="pathway">
    <text evidence="2">Lipid metabolism.</text>
</comment>
<feature type="transmembrane region" description="Helical" evidence="19">
    <location>
        <begin position="60"/>
        <end position="80"/>
    </location>
</feature>
<sequence>MPSSQPTAGMLAVKPEFQSSQPSPMAAKSEPNRNPKYDPKKPHITDQPITRSNWYKHVNWLNVFLIVGIPIMGLVKAIWTPLMWQTAVWAVVYYFATGLGITAGYHRLWAHTSYKATTPLKISLAAVGGGAVEGSIRWWARDHRAHHRYTDTNQDPYSVRKGLLYSHFGWMIMKQNPKRIGRTDISDLNDDAVVRFQHKHYLSVVFVMGLVFPTLVAGIGWGDWMGGYIYAGILRIFFVQQATFCVNSLAHWLGDQPFDDRNSPRDHIITAIVTLGEGYHNFHHEFPSDYRNAIEWHQYDPTKWSIWTWKKLGLAYDLKQFRANEIEKGRLQQQQKKLDIQRSKLDWGVPLEQLPVMEWDDYIDQCKNGRGLVAVAGVVHDVSNFISEHPGGRAMINLGIGKDATAMFNGGVYNHSNAAHNLLSTMRVGVIRGGMEVEIWKRAQRENKDVQFVKDDAGNRIIRAGNQVTKVQEPIATAGAA</sequence>
<dbReference type="Gene3D" id="3.10.120.10">
    <property type="entry name" value="Cytochrome b5-like heme/steroid binding domain"/>
    <property type="match status" value="1"/>
</dbReference>
<dbReference type="GO" id="GO:0006636">
    <property type="term" value="P:unsaturated fatty acid biosynthetic process"/>
    <property type="evidence" value="ECO:0007669"/>
    <property type="project" value="InterPro"/>
</dbReference>
<keyword evidence="17" id="KW-0275">Fatty acid biosynthesis</keyword>
<evidence type="ECO:0000256" key="5">
    <source>
        <dbReference type="ARBA" id="ARBA00022448"/>
    </source>
</evidence>
<dbReference type="SMART" id="SM01117">
    <property type="entry name" value="Cyt-b5"/>
    <property type="match status" value="1"/>
</dbReference>
<evidence type="ECO:0000259" key="20">
    <source>
        <dbReference type="PROSITE" id="PS50255"/>
    </source>
</evidence>
<evidence type="ECO:0000256" key="1">
    <source>
        <dbReference type="ARBA" id="ARBA00004141"/>
    </source>
</evidence>
<evidence type="ECO:0000256" key="11">
    <source>
        <dbReference type="ARBA" id="ARBA00022982"/>
    </source>
</evidence>
<dbReference type="Proteomes" id="UP000327013">
    <property type="component" value="Unassembled WGS sequence"/>
</dbReference>
<dbReference type="InterPro" id="IPR001522">
    <property type="entry name" value="FADS-1_CS"/>
</dbReference>
<keyword evidence="7" id="KW-0349">Heme</keyword>
<dbReference type="EMBL" id="VIBQ01000074">
    <property type="protein sequence ID" value="KAB8616634.1"/>
    <property type="molecule type" value="Genomic_DNA"/>
</dbReference>
<feature type="domain" description="Cytochrome b5 heme-binding" evidence="20">
    <location>
        <begin position="354"/>
        <end position="432"/>
    </location>
</feature>
<evidence type="ECO:0000256" key="17">
    <source>
        <dbReference type="ARBA" id="ARBA00023160"/>
    </source>
</evidence>
<dbReference type="GO" id="GO:0005506">
    <property type="term" value="F:iron ion binding"/>
    <property type="evidence" value="ECO:0007669"/>
    <property type="project" value="TreeGrafter"/>
</dbReference>
<dbReference type="PROSITE" id="PS50255">
    <property type="entry name" value="CYTOCHROME_B5_2"/>
    <property type="match status" value="1"/>
</dbReference>
<proteinExistence type="inferred from homology"/>
<keyword evidence="12 19" id="KW-1133">Transmembrane helix</keyword>
<dbReference type="PIRSF" id="PIRSF000345">
    <property type="entry name" value="OLE1"/>
    <property type="match status" value="1"/>
</dbReference>
<keyword evidence="8 19" id="KW-0812">Transmembrane</keyword>
<evidence type="ECO:0000313" key="22">
    <source>
        <dbReference type="Proteomes" id="UP000327013"/>
    </source>
</evidence>
<evidence type="ECO:0000256" key="16">
    <source>
        <dbReference type="ARBA" id="ARBA00023136"/>
    </source>
</evidence>
<evidence type="ECO:0000256" key="6">
    <source>
        <dbReference type="ARBA" id="ARBA00022516"/>
    </source>
</evidence>
<dbReference type="InterPro" id="IPR009160">
    <property type="entry name" value="Acyl-CoA_deSatase_haem/ster-bd"/>
</dbReference>
<dbReference type="CDD" id="cd03505">
    <property type="entry name" value="Delta9-FADS-like"/>
    <property type="match status" value="1"/>
</dbReference>
<dbReference type="PRINTS" id="PR00075">
    <property type="entry name" value="FACDDSATRASE"/>
</dbReference>
<dbReference type="PANTHER" id="PTHR11351:SF31">
    <property type="entry name" value="DESATURASE 1, ISOFORM A-RELATED"/>
    <property type="match status" value="1"/>
</dbReference>
<dbReference type="PANTHER" id="PTHR11351">
    <property type="entry name" value="ACYL-COA DESATURASE"/>
    <property type="match status" value="1"/>
</dbReference>
<evidence type="ECO:0000256" key="8">
    <source>
        <dbReference type="ARBA" id="ARBA00022692"/>
    </source>
</evidence>
<evidence type="ECO:0000256" key="3">
    <source>
        <dbReference type="ARBA" id="ARBA00009295"/>
    </source>
</evidence>
<keyword evidence="11" id="KW-0249">Electron transport</keyword>
<dbReference type="InterPro" id="IPR036400">
    <property type="entry name" value="Cyt_B5-like_heme/steroid_sf"/>
</dbReference>
<dbReference type="GO" id="GO:0020037">
    <property type="term" value="F:heme binding"/>
    <property type="evidence" value="ECO:0007669"/>
    <property type="project" value="InterPro"/>
</dbReference>
<evidence type="ECO:0000256" key="18">
    <source>
        <dbReference type="SAM" id="MobiDB-lite"/>
    </source>
</evidence>
<accession>A0A5N6L571</accession>
<dbReference type="GO" id="GO:0004768">
    <property type="term" value="F:stearoyl-CoA 9-desaturase activity"/>
    <property type="evidence" value="ECO:0007669"/>
    <property type="project" value="UniProtKB-EC"/>
</dbReference>
<keyword evidence="5" id="KW-0813">Transport</keyword>
<dbReference type="PROSITE" id="PS00191">
    <property type="entry name" value="CYTOCHROME_B5_1"/>
    <property type="match status" value="1"/>
</dbReference>
<evidence type="ECO:0000256" key="12">
    <source>
        <dbReference type="ARBA" id="ARBA00022989"/>
    </source>
</evidence>
<evidence type="ECO:0000256" key="19">
    <source>
        <dbReference type="SAM" id="Phobius"/>
    </source>
</evidence>
<feature type="compositionally biased region" description="Basic and acidic residues" evidence="18">
    <location>
        <begin position="30"/>
        <end position="44"/>
    </location>
</feature>
<protein>
    <recommendedName>
        <fullName evidence="4">stearoyl-CoA 9-desaturase</fullName>
        <ecNumber evidence="4">1.14.19.1</ecNumber>
    </recommendedName>
</protein>
<name>A0A5N6L571_9ROSI</name>
<keyword evidence="14" id="KW-0408">Iron</keyword>
<evidence type="ECO:0000313" key="21">
    <source>
        <dbReference type="EMBL" id="KAB8616634.1"/>
    </source>
</evidence>
<comment type="caution">
    <text evidence="21">The sequence shown here is derived from an EMBL/GenBank/DDBJ whole genome shotgun (WGS) entry which is preliminary data.</text>
</comment>
<keyword evidence="9" id="KW-0479">Metal-binding</keyword>
<keyword evidence="15" id="KW-0443">Lipid metabolism</keyword>
<keyword evidence="22" id="KW-1185">Reference proteome</keyword>
<dbReference type="InterPro" id="IPR001199">
    <property type="entry name" value="Cyt_B5-like_heme/steroid-bd"/>
</dbReference>
<dbReference type="FunFam" id="3.10.120.10:FF:000004">
    <property type="entry name" value="Acyl-CoA desaturase"/>
    <property type="match status" value="1"/>
</dbReference>
<dbReference type="InterPro" id="IPR015876">
    <property type="entry name" value="Acyl-CoA_DS"/>
</dbReference>
<evidence type="ECO:0000256" key="2">
    <source>
        <dbReference type="ARBA" id="ARBA00005189"/>
    </source>
</evidence>
<dbReference type="Pfam" id="PF00173">
    <property type="entry name" value="Cyt-b5"/>
    <property type="match status" value="1"/>
</dbReference>
<dbReference type="GO" id="GO:0005789">
    <property type="term" value="C:endoplasmic reticulum membrane"/>
    <property type="evidence" value="ECO:0007669"/>
    <property type="project" value="TreeGrafter"/>
</dbReference>
<dbReference type="SUPFAM" id="SSF55856">
    <property type="entry name" value="Cytochrome b5-like heme/steroid binding domain"/>
    <property type="match status" value="1"/>
</dbReference>
<organism evidence="21 22">
    <name type="scientific">Carpinus fangiana</name>
    <dbReference type="NCBI Taxonomy" id="176857"/>
    <lineage>
        <taxon>Eukaryota</taxon>
        <taxon>Viridiplantae</taxon>
        <taxon>Streptophyta</taxon>
        <taxon>Embryophyta</taxon>
        <taxon>Tracheophyta</taxon>
        <taxon>Spermatophyta</taxon>
        <taxon>Magnoliopsida</taxon>
        <taxon>eudicotyledons</taxon>
        <taxon>Gunneridae</taxon>
        <taxon>Pentapetalae</taxon>
        <taxon>rosids</taxon>
        <taxon>fabids</taxon>
        <taxon>Fagales</taxon>
        <taxon>Betulaceae</taxon>
        <taxon>Carpinus</taxon>
    </lineage>
</organism>
<keyword evidence="13" id="KW-0560">Oxidoreductase</keyword>
<comment type="similarity">
    <text evidence="3">Belongs to the fatty acid desaturase type 1 family.</text>
</comment>
<comment type="subcellular location">
    <subcellularLocation>
        <location evidence="1">Membrane</location>
        <topology evidence="1">Multi-pass membrane protein</topology>
    </subcellularLocation>
</comment>
<evidence type="ECO:0000256" key="15">
    <source>
        <dbReference type="ARBA" id="ARBA00023098"/>
    </source>
</evidence>
<keyword evidence="10" id="KW-0276">Fatty acid metabolism</keyword>
<dbReference type="InterPro" id="IPR018506">
    <property type="entry name" value="Cyt_B5_heme-BS"/>
</dbReference>
<dbReference type="EC" id="1.14.19.1" evidence="4"/>
<evidence type="ECO:0000256" key="14">
    <source>
        <dbReference type="ARBA" id="ARBA00023004"/>
    </source>
</evidence>
<keyword evidence="6" id="KW-0444">Lipid biosynthesis</keyword>
<dbReference type="InterPro" id="IPR005804">
    <property type="entry name" value="FA_desaturase_dom"/>
</dbReference>
<evidence type="ECO:0000256" key="10">
    <source>
        <dbReference type="ARBA" id="ARBA00022832"/>
    </source>
</evidence>
<dbReference type="OrthoDB" id="1885580at2759"/>
<feature type="transmembrane region" description="Helical" evidence="19">
    <location>
        <begin position="201"/>
        <end position="222"/>
    </location>
</feature>
<dbReference type="AlphaFoldDB" id="A0A5N6L571"/>
<dbReference type="Pfam" id="PF00487">
    <property type="entry name" value="FA_desaturase"/>
    <property type="match status" value="1"/>
</dbReference>
<reference evidence="21 22" key="1">
    <citation type="submission" date="2019-06" db="EMBL/GenBank/DDBJ databases">
        <title>A chromosomal-level reference genome of Carpinus fangiana (Coryloideae, Betulaceae).</title>
        <authorList>
            <person name="Yang X."/>
            <person name="Wang Z."/>
            <person name="Zhang L."/>
            <person name="Hao G."/>
            <person name="Liu J."/>
            <person name="Yang Y."/>
        </authorList>
    </citation>
    <scope>NUCLEOTIDE SEQUENCE [LARGE SCALE GENOMIC DNA]</scope>
    <source>
        <strain evidence="21">Cfa_2016G</strain>
        <tissue evidence="21">Leaf</tissue>
    </source>
</reference>
<evidence type="ECO:0000256" key="13">
    <source>
        <dbReference type="ARBA" id="ARBA00023002"/>
    </source>
</evidence>
<feature type="region of interest" description="Disordered" evidence="18">
    <location>
        <begin position="1"/>
        <end position="45"/>
    </location>
</feature>